<proteinExistence type="predicted"/>
<dbReference type="EMBL" id="CM045760">
    <property type="protein sequence ID" value="KAI8025382.1"/>
    <property type="molecule type" value="Genomic_DNA"/>
</dbReference>
<sequence>MPAQCELVLLSVKLAAGRAAEMGTAGLLGGLLGGLLSVRLLWVCSVFAWSKHLWTAFLAEDCISTLRHWNWSALVRPAGFFAAGWEDGSVLIWTVLLCEEVPAETEPKFNPFTGAGRRLDGKPLKYEHPPVSSSSGSKDKRPDVASGGGQPSTGSSSQDVTLQDLKWSQQVAEDELEEIIEANRELNPIPDSIDFKNRNPHCMHSTSIIIEGPSRTGKTQWARSLGRHNYYNRGVDF</sequence>
<evidence type="ECO:0000313" key="1">
    <source>
        <dbReference type="EMBL" id="KAI8025382.1"/>
    </source>
</evidence>
<comment type="caution">
    <text evidence="1">The sequence shown here is derived from an EMBL/GenBank/DDBJ whole genome shotgun (WGS) entry which is preliminary data.</text>
</comment>
<evidence type="ECO:0000313" key="2">
    <source>
        <dbReference type="Proteomes" id="UP001060215"/>
    </source>
</evidence>
<name>A0ACC0IHG4_9ERIC</name>
<gene>
    <name evidence="1" type="ORF">LOK49_LG02G03767</name>
</gene>
<keyword evidence="2" id="KW-1185">Reference proteome</keyword>
<reference evidence="1 2" key="1">
    <citation type="journal article" date="2022" name="Plant J.">
        <title>Chromosome-level genome of Camellia lanceoleosa provides a valuable resource for understanding genome evolution and self-incompatibility.</title>
        <authorList>
            <person name="Gong W."/>
            <person name="Xiao S."/>
            <person name="Wang L."/>
            <person name="Liao Z."/>
            <person name="Chang Y."/>
            <person name="Mo W."/>
            <person name="Hu G."/>
            <person name="Li W."/>
            <person name="Zhao G."/>
            <person name="Zhu H."/>
            <person name="Hu X."/>
            <person name="Ji K."/>
            <person name="Xiang X."/>
            <person name="Song Q."/>
            <person name="Yuan D."/>
            <person name="Jin S."/>
            <person name="Zhang L."/>
        </authorList>
    </citation>
    <scope>NUCLEOTIDE SEQUENCE [LARGE SCALE GENOMIC DNA]</scope>
    <source>
        <strain evidence="1">SQ_2022a</strain>
    </source>
</reference>
<organism evidence="1 2">
    <name type="scientific">Camellia lanceoleosa</name>
    <dbReference type="NCBI Taxonomy" id="1840588"/>
    <lineage>
        <taxon>Eukaryota</taxon>
        <taxon>Viridiplantae</taxon>
        <taxon>Streptophyta</taxon>
        <taxon>Embryophyta</taxon>
        <taxon>Tracheophyta</taxon>
        <taxon>Spermatophyta</taxon>
        <taxon>Magnoliopsida</taxon>
        <taxon>eudicotyledons</taxon>
        <taxon>Gunneridae</taxon>
        <taxon>Pentapetalae</taxon>
        <taxon>asterids</taxon>
        <taxon>Ericales</taxon>
        <taxon>Theaceae</taxon>
        <taxon>Camellia</taxon>
    </lineage>
</organism>
<dbReference type="Proteomes" id="UP001060215">
    <property type="component" value="Chromosome 3"/>
</dbReference>
<accession>A0ACC0IHG4</accession>
<protein>
    <submittedName>
        <fullName evidence="1">Replication-associated protein</fullName>
    </submittedName>
</protein>